<keyword evidence="1" id="KW-0175">Coiled coil</keyword>
<evidence type="ECO:0000313" key="3">
    <source>
        <dbReference type="EMBL" id="MFC6753134.1"/>
    </source>
</evidence>
<evidence type="ECO:0000313" key="4">
    <source>
        <dbReference type="Proteomes" id="UP001596442"/>
    </source>
</evidence>
<feature type="compositionally biased region" description="Basic and acidic residues" evidence="2">
    <location>
        <begin position="38"/>
        <end position="47"/>
    </location>
</feature>
<evidence type="ECO:0000256" key="1">
    <source>
        <dbReference type="SAM" id="Coils"/>
    </source>
</evidence>
<proteinExistence type="predicted"/>
<dbReference type="RefSeq" id="WP_379780483.1">
    <property type="nucleotide sequence ID" value="NZ_JBHSWW010000066.1"/>
</dbReference>
<protein>
    <recommendedName>
        <fullName evidence="5">DUF5667 domain-containing protein</fullName>
    </recommendedName>
</protein>
<accession>A0ABD5S9N8</accession>
<feature type="region of interest" description="Disordered" evidence="2">
    <location>
        <begin position="34"/>
        <end position="69"/>
    </location>
</feature>
<evidence type="ECO:0008006" key="5">
    <source>
        <dbReference type="Google" id="ProtNLM"/>
    </source>
</evidence>
<evidence type="ECO:0000256" key="2">
    <source>
        <dbReference type="SAM" id="MobiDB-lite"/>
    </source>
</evidence>
<gene>
    <name evidence="3" type="ORF">ACFQEU_06595</name>
</gene>
<keyword evidence="4" id="KW-1185">Reference proteome</keyword>
<feature type="compositionally biased region" description="Basic and acidic residues" evidence="2">
    <location>
        <begin position="237"/>
        <end position="260"/>
    </location>
</feature>
<feature type="compositionally biased region" description="Gly residues" evidence="2">
    <location>
        <begin position="221"/>
        <end position="236"/>
    </location>
</feature>
<feature type="coiled-coil region" evidence="1">
    <location>
        <begin position="95"/>
        <end position="132"/>
    </location>
</feature>
<feature type="compositionally biased region" description="Acidic residues" evidence="2">
    <location>
        <begin position="50"/>
        <end position="60"/>
    </location>
</feature>
<dbReference type="EMBL" id="JBHSWW010000066">
    <property type="protein sequence ID" value="MFC6753134.1"/>
    <property type="molecule type" value="Genomic_DNA"/>
</dbReference>
<organism evidence="3 4">
    <name type="scientific">Halorubrum tibetense</name>
    <dbReference type="NCBI Taxonomy" id="175631"/>
    <lineage>
        <taxon>Archaea</taxon>
        <taxon>Methanobacteriati</taxon>
        <taxon>Methanobacteriota</taxon>
        <taxon>Stenosarchaea group</taxon>
        <taxon>Halobacteria</taxon>
        <taxon>Halobacteriales</taxon>
        <taxon>Haloferacaceae</taxon>
        <taxon>Halorubrum</taxon>
    </lineage>
</organism>
<dbReference type="Proteomes" id="UP001596442">
    <property type="component" value="Unassembled WGS sequence"/>
</dbReference>
<reference evidence="3 4" key="1">
    <citation type="journal article" date="2019" name="Int. J. Syst. Evol. Microbiol.">
        <title>The Global Catalogue of Microorganisms (GCM) 10K type strain sequencing project: providing services to taxonomists for standard genome sequencing and annotation.</title>
        <authorList>
            <consortium name="The Broad Institute Genomics Platform"/>
            <consortium name="The Broad Institute Genome Sequencing Center for Infectious Disease"/>
            <person name="Wu L."/>
            <person name="Ma J."/>
        </authorList>
    </citation>
    <scope>NUCLEOTIDE SEQUENCE [LARGE SCALE GENOMIC DNA]</scope>
    <source>
        <strain evidence="3 4">CGMCC 1.3239</strain>
    </source>
</reference>
<dbReference type="AlphaFoldDB" id="A0ABD5S9N8"/>
<comment type="caution">
    <text evidence="3">The sequence shown here is derived from an EMBL/GenBank/DDBJ whole genome shotgun (WGS) entry which is preliminary data.</text>
</comment>
<feature type="compositionally biased region" description="Basic and acidic residues" evidence="2">
    <location>
        <begin position="267"/>
        <end position="277"/>
    </location>
</feature>
<sequence length="316" mass="32495">MNRRTSLLVGIVVIGVAAVAVAGVAPVTAVADSVTTTADHDESDRAIVSDVDEDPEESENESTSIRPGEQFAGAVGVQAAEIDGEVASRAFGLRLAAAETDAERAAVIADRIERNERQLDRIGDQQAELRDRRDAGELSDGAYAARTARTVAEVRAVNWTTDGSADAAVGLSEELLAEQGVDADRIRALQDQADELSGPEVAEWAREIGGNRTGAPFGPDRGNGPGAGVGAPGPGDGHSENGTDSSERGNEAADGDRESERDDDNESERGGDGESERGNGSGERDDEAGSERDGGGPPTVGTVAIGSSSVLVHPDS</sequence>
<name>A0ABD5S9N8_9EURY</name>
<feature type="region of interest" description="Disordered" evidence="2">
    <location>
        <begin position="210"/>
        <end position="316"/>
    </location>
</feature>